<dbReference type="Proteomes" id="UP000825935">
    <property type="component" value="Chromosome 10"/>
</dbReference>
<comment type="caution">
    <text evidence="2">The sequence shown here is derived from an EMBL/GenBank/DDBJ whole genome shotgun (WGS) entry which is preliminary data.</text>
</comment>
<name>A0A8T2U2D5_CERRI</name>
<reference evidence="2" key="1">
    <citation type="submission" date="2021-08" db="EMBL/GenBank/DDBJ databases">
        <title>WGS assembly of Ceratopteris richardii.</title>
        <authorList>
            <person name="Marchant D.B."/>
            <person name="Chen G."/>
            <person name="Jenkins J."/>
            <person name="Shu S."/>
            <person name="Leebens-Mack J."/>
            <person name="Grimwood J."/>
            <person name="Schmutz J."/>
            <person name="Soltis P."/>
            <person name="Soltis D."/>
            <person name="Chen Z.-H."/>
        </authorList>
    </citation>
    <scope>NUCLEOTIDE SEQUENCE</scope>
    <source>
        <strain evidence="2">Whitten #5841</strain>
        <tissue evidence="2">Leaf</tissue>
    </source>
</reference>
<protein>
    <submittedName>
        <fullName evidence="2">Uncharacterized protein</fullName>
    </submittedName>
</protein>
<evidence type="ECO:0000313" key="3">
    <source>
        <dbReference type="Proteomes" id="UP000825935"/>
    </source>
</evidence>
<keyword evidence="3" id="KW-1185">Reference proteome</keyword>
<proteinExistence type="predicted"/>
<accession>A0A8T2U2D5</accession>
<evidence type="ECO:0000256" key="1">
    <source>
        <dbReference type="SAM" id="MobiDB-lite"/>
    </source>
</evidence>
<dbReference type="AlphaFoldDB" id="A0A8T2U2D5"/>
<gene>
    <name evidence="2" type="ORF">KP509_10G067700</name>
</gene>
<sequence>MTKEDIVECMHEQEQTKEQSRRGSIEALFAHHRCSTRPFFFLRSLKRKIHNIHQVCMAIYNIMFIGNVDSSEQAGMPPRGAPDE</sequence>
<organism evidence="2 3">
    <name type="scientific">Ceratopteris richardii</name>
    <name type="common">Triangle waterfern</name>
    <dbReference type="NCBI Taxonomy" id="49495"/>
    <lineage>
        <taxon>Eukaryota</taxon>
        <taxon>Viridiplantae</taxon>
        <taxon>Streptophyta</taxon>
        <taxon>Embryophyta</taxon>
        <taxon>Tracheophyta</taxon>
        <taxon>Polypodiopsida</taxon>
        <taxon>Polypodiidae</taxon>
        <taxon>Polypodiales</taxon>
        <taxon>Pteridineae</taxon>
        <taxon>Pteridaceae</taxon>
        <taxon>Parkerioideae</taxon>
        <taxon>Ceratopteris</taxon>
    </lineage>
</organism>
<dbReference type="EMBL" id="CM035415">
    <property type="protein sequence ID" value="KAH7427933.1"/>
    <property type="molecule type" value="Genomic_DNA"/>
</dbReference>
<feature type="region of interest" description="Disordered" evidence="1">
    <location>
        <begin position="1"/>
        <end position="21"/>
    </location>
</feature>
<evidence type="ECO:0000313" key="2">
    <source>
        <dbReference type="EMBL" id="KAH7427933.1"/>
    </source>
</evidence>